<comment type="caution">
    <text evidence="2">The sequence shown here is derived from an EMBL/GenBank/DDBJ whole genome shotgun (WGS) entry which is preliminary data.</text>
</comment>
<sequence length="49" mass="5593">MAEEKRKADERELPKDEKPLRTEHAKTDDGRNPPSPNSPDRTKDATGYN</sequence>
<dbReference type="AlphaFoldDB" id="A0A1G5PDV4"/>
<feature type="compositionally biased region" description="Basic and acidic residues" evidence="1">
    <location>
        <begin position="1"/>
        <end position="31"/>
    </location>
</feature>
<dbReference type="RefSeq" id="WP_007159091.1">
    <property type="nucleotide sequence ID" value="NZ_CP044074.1"/>
</dbReference>
<evidence type="ECO:0000313" key="2">
    <source>
        <dbReference type="EMBL" id="SCZ47281.1"/>
    </source>
</evidence>
<dbReference type="Proteomes" id="UP000183046">
    <property type="component" value="Unassembled WGS sequence"/>
</dbReference>
<evidence type="ECO:0000256" key="1">
    <source>
        <dbReference type="SAM" id="MobiDB-lite"/>
    </source>
</evidence>
<protein>
    <submittedName>
        <fullName evidence="2">Uncharacterized protein</fullName>
    </submittedName>
</protein>
<proteinExistence type="predicted"/>
<feature type="region of interest" description="Disordered" evidence="1">
    <location>
        <begin position="1"/>
        <end position="49"/>
    </location>
</feature>
<reference evidence="3" key="1">
    <citation type="submission" date="2016-10" db="EMBL/GenBank/DDBJ databases">
        <authorList>
            <person name="de Groot N.N."/>
        </authorList>
    </citation>
    <scope>NUCLEOTIDE SEQUENCE [LARGE SCALE GENOMIC DNA]</scope>
    <source>
        <strain evidence="3">DSM 15758</strain>
    </source>
</reference>
<gene>
    <name evidence="2" type="ORF">SAMN05216279_112131</name>
</gene>
<accession>A0A1G5PDV4</accession>
<evidence type="ECO:0000313" key="3">
    <source>
        <dbReference type="Proteomes" id="UP000183046"/>
    </source>
</evidence>
<dbReference type="GeneID" id="58746962"/>
<organism evidence="2 3">
    <name type="scientific">Pseudomonas oryzihabitans</name>
    <dbReference type="NCBI Taxonomy" id="47885"/>
    <lineage>
        <taxon>Bacteria</taxon>
        <taxon>Pseudomonadati</taxon>
        <taxon>Pseudomonadota</taxon>
        <taxon>Gammaproteobacteria</taxon>
        <taxon>Pseudomonadales</taxon>
        <taxon>Pseudomonadaceae</taxon>
        <taxon>Pseudomonas</taxon>
    </lineage>
</organism>
<feature type="compositionally biased region" description="Basic and acidic residues" evidence="1">
    <location>
        <begin position="40"/>
        <end position="49"/>
    </location>
</feature>
<name>A0A1G5PDV4_9PSED</name>
<dbReference type="EMBL" id="FMWB01000012">
    <property type="protein sequence ID" value="SCZ47281.1"/>
    <property type="molecule type" value="Genomic_DNA"/>
</dbReference>